<keyword evidence="1" id="KW-0732">Signal</keyword>
<evidence type="ECO:0000259" key="2">
    <source>
        <dbReference type="Pfam" id="PF07833"/>
    </source>
</evidence>
<keyword evidence="5" id="KW-1185">Reference proteome</keyword>
<evidence type="ECO:0000259" key="3">
    <source>
        <dbReference type="Pfam" id="PF13472"/>
    </source>
</evidence>
<feature type="signal peptide" evidence="1">
    <location>
        <begin position="1"/>
        <end position="31"/>
    </location>
</feature>
<dbReference type="PANTHER" id="PTHR30383">
    <property type="entry name" value="THIOESTERASE 1/PROTEASE 1/LYSOPHOSPHOLIPASE L1"/>
    <property type="match status" value="1"/>
</dbReference>
<dbReference type="InterPro" id="IPR036582">
    <property type="entry name" value="Mao_N_sf"/>
</dbReference>
<name>A0A919YG75_9BACL</name>
<feature type="chain" id="PRO_5038350107" description="Copper amine oxidase" evidence="1">
    <location>
        <begin position="32"/>
        <end position="419"/>
    </location>
</feature>
<evidence type="ECO:0000313" key="5">
    <source>
        <dbReference type="Proteomes" id="UP000682811"/>
    </source>
</evidence>
<evidence type="ECO:0008006" key="6">
    <source>
        <dbReference type="Google" id="ProtNLM"/>
    </source>
</evidence>
<dbReference type="RefSeq" id="WP_212980240.1">
    <property type="nucleotide sequence ID" value="NZ_AP025343.1"/>
</dbReference>
<dbReference type="Gene3D" id="3.40.50.1110">
    <property type="entry name" value="SGNH hydrolase"/>
    <property type="match status" value="1"/>
</dbReference>
<gene>
    <name evidence="4" type="ORF">J34TS1_46540</name>
</gene>
<dbReference type="Pfam" id="PF07833">
    <property type="entry name" value="Cu_amine_oxidN1"/>
    <property type="match status" value="1"/>
</dbReference>
<proteinExistence type="predicted"/>
<dbReference type="Pfam" id="PF13472">
    <property type="entry name" value="Lipase_GDSL_2"/>
    <property type="match status" value="1"/>
</dbReference>
<organism evidence="4 5">
    <name type="scientific">Paenibacillus azoreducens</name>
    <dbReference type="NCBI Taxonomy" id="116718"/>
    <lineage>
        <taxon>Bacteria</taxon>
        <taxon>Bacillati</taxon>
        <taxon>Bacillota</taxon>
        <taxon>Bacilli</taxon>
        <taxon>Bacillales</taxon>
        <taxon>Paenibacillaceae</taxon>
        <taxon>Paenibacillus</taxon>
    </lineage>
</organism>
<protein>
    <recommendedName>
        <fullName evidence="6">Copper amine oxidase</fullName>
    </recommendedName>
</protein>
<dbReference type="AlphaFoldDB" id="A0A919YG75"/>
<reference evidence="4 5" key="1">
    <citation type="submission" date="2021-03" db="EMBL/GenBank/DDBJ databases">
        <title>Antimicrobial resistance genes in bacteria isolated from Japanese honey, and their potential for conferring macrolide and lincosamide resistance in the American foulbrood pathogen Paenibacillus larvae.</title>
        <authorList>
            <person name="Okamoto M."/>
            <person name="Kumagai M."/>
            <person name="Kanamori H."/>
            <person name="Takamatsu D."/>
        </authorList>
    </citation>
    <scope>NUCLEOTIDE SEQUENCE [LARGE SCALE GENOMIC DNA]</scope>
    <source>
        <strain evidence="4 5">J34TS1</strain>
    </source>
</reference>
<dbReference type="GO" id="GO:0004622">
    <property type="term" value="F:phosphatidylcholine lysophospholipase activity"/>
    <property type="evidence" value="ECO:0007669"/>
    <property type="project" value="TreeGrafter"/>
</dbReference>
<dbReference type="InterPro" id="IPR012854">
    <property type="entry name" value="Cu_amine_oxidase-like_N"/>
</dbReference>
<dbReference type="Gene3D" id="3.30.457.10">
    <property type="entry name" value="Copper amine oxidase-like, N-terminal domain"/>
    <property type="match status" value="1"/>
</dbReference>
<feature type="domain" description="Copper amine oxidase-like N-terminal" evidence="2">
    <location>
        <begin position="307"/>
        <end position="417"/>
    </location>
</feature>
<dbReference type="SUPFAM" id="SSF52266">
    <property type="entry name" value="SGNH hydrolase"/>
    <property type="match status" value="1"/>
</dbReference>
<dbReference type="InterPro" id="IPR051532">
    <property type="entry name" value="Ester_Hydrolysis_Enzymes"/>
</dbReference>
<dbReference type="InterPro" id="IPR036514">
    <property type="entry name" value="SGNH_hydro_sf"/>
</dbReference>
<sequence>MRKSFKKYISAVSTAVLMSTMLLGAASAAPAANDAGDKQPYRIVALGDSLTVGYEPGKSETDLPYGFVDRLQEQALLHGRAETVNVGIAGLKSAGLLNFVEAVKKGEAITADEIQPKLPDPRTPQIGAAAAETKADLAKADMITITIGGNDMSELLSTAGKMSEADLQTSLEQMFKLYTDNMGVIVTDLHELNPNALIVVADQYQPMPEIADGALYPKLEKAAEAFTGVIDKMAAGFVEKGIQVKVAHVAKEFVGGEGTMTHIIKDRDIHPNQLGYETMAKVFSNVIWGSYTKLVAHETGAPMGVIVKGKELDTPYKPVIRQNMNFVAIQDIVSAIGAKSKWDNKTSSATITYEGHTVVITIGSKTVQVDGKPVPVEAAAFLNKVGNESKTYVPLAALASGLGLDVQYVSKLRTVFINP</sequence>
<dbReference type="SUPFAM" id="SSF55383">
    <property type="entry name" value="Copper amine oxidase, domain N"/>
    <property type="match status" value="1"/>
</dbReference>
<evidence type="ECO:0000313" key="4">
    <source>
        <dbReference type="EMBL" id="GIO49889.1"/>
    </source>
</evidence>
<dbReference type="EMBL" id="BORT01000026">
    <property type="protein sequence ID" value="GIO49889.1"/>
    <property type="molecule type" value="Genomic_DNA"/>
</dbReference>
<evidence type="ECO:0000256" key="1">
    <source>
        <dbReference type="SAM" id="SignalP"/>
    </source>
</evidence>
<dbReference type="Proteomes" id="UP000682811">
    <property type="component" value="Unassembled WGS sequence"/>
</dbReference>
<dbReference type="PANTHER" id="PTHR30383:SF5">
    <property type="entry name" value="SGNH HYDROLASE-TYPE ESTERASE DOMAIN-CONTAINING PROTEIN"/>
    <property type="match status" value="1"/>
</dbReference>
<dbReference type="InterPro" id="IPR013830">
    <property type="entry name" value="SGNH_hydro"/>
</dbReference>
<accession>A0A919YG75</accession>
<comment type="caution">
    <text evidence="4">The sequence shown here is derived from an EMBL/GenBank/DDBJ whole genome shotgun (WGS) entry which is preliminary data.</text>
</comment>
<feature type="domain" description="SGNH hydrolase-type esterase" evidence="3">
    <location>
        <begin position="45"/>
        <end position="277"/>
    </location>
</feature>